<dbReference type="InterPro" id="IPR050352">
    <property type="entry name" value="ABCG_transporters"/>
</dbReference>
<sequence length="1010" mass="112623">MFQALPYSRPSSRGARSLAPGELEQHRYHPPPEAFEHQDPLFPPTTPNPPPLQDQPSAPQPVPGGDPFPLLQQPQAFQQGLQPEPPRDYTETSRSSLSSSMWELNGGDERRYSVPPSTLSEPATARTYKTTEDLHAWSIYRQNLNSDFTDSALGTSEKSQPPFGNFQLRESTVHTILNHPKYGPKERSSELGVNVNTYLRFGLPRVLPPHPSSCLGISERPSGVTTQPQGRENSSGYDSSDDDHQGGARLANAKRARSDPDFRSHDLVSTEPSGVASAISAYERHRKHNHRLKANSEADLIAGEEDRHWDVIPRPGTASTTAAPPGSTHKGPPSRAESRMAGDRRSVAGSHMSMGSRATSQKQGLTKNSLFPRDSLYSSLPGGEADISLVKHPHLQVRDLTFELDRSSLGQRLCGGPRTKLLLLEGLSFEVRGGEILAITATSEQEGSALLDILANRHPKWGSRLRGDIMFNGLFMPPARLEHCVAYVARNWRLWPDMSVRQWMLFTSLLQEPGGPGRDTKARINALLEDLGLGQLKHTRIRDLTESEARRLNVGSQLLLDTDVVLLDQPVSGMDILDSFFLIDYLRQWAARGRIVIMTIHPPTYEIFTMMTRVAIISTGRMVYHGKRRDLLPYFSYIDFPCPAYKNPSDYYLDLVTLDNLSPEAMLESSQRVENLVEVFRRRQTALSDPGPPGNAPMDVYRAGFFGQMLALWIRALIYTFPYNVVHFFRRLFLAAFISVLLGAIFWNVRAGLDQEHVMDRLGFHYALLGLCLWPLLLGDVTDVWREKTFVMRDINERLYNGIAYIISKLTYSLPTAAAIAAAYVFPAYSMTGLPQREETRNFGPYMGYTLLYLLTARAVAMTSAWTFPTRQRAAAFLGLVMLIFCLSGGYAVHLMDLSLVTSWLQWVSPLRWTLEQLAMVEFAGGTTPMYDCPRGPVVLQENGIQVKAICGIVTDNHALALFGLHREWPTAQPILIILAVHAVFIVAAVIYIALKMRGPGAAPEADKTR</sequence>
<evidence type="ECO:0000256" key="5">
    <source>
        <dbReference type="ARBA" id="ARBA00022989"/>
    </source>
</evidence>
<dbReference type="Proteomes" id="UP001321473">
    <property type="component" value="Unassembled WGS sequence"/>
</dbReference>
<comment type="caution">
    <text evidence="10">The sequence shown here is derived from an EMBL/GenBank/DDBJ whole genome shotgun (WGS) entry which is preliminary data.</text>
</comment>
<dbReference type="GO" id="GO:0005886">
    <property type="term" value="C:plasma membrane"/>
    <property type="evidence" value="ECO:0007669"/>
    <property type="project" value="TreeGrafter"/>
</dbReference>
<dbReference type="Gene3D" id="3.40.50.300">
    <property type="entry name" value="P-loop containing nucleotide triphosphate hydrolases"/>
    <property type="match status" value="1"/>
</dbReference>
<name>A0AAQ4FC16_AMBAM</name>
<feature type="region of interest" description="Disordered" evidence="7">
    <location>
        <begin position="1"/>
        <end position="121"/>
    </location>
</feature>
<keyword evidence="4 8" id="KW-0812">Transmembrane</keyword>
<feature type="transmembrane region" description="Helical" evidence="8">
    <location>
        <begin position="846"/>
        <end position="868"/>
    </location>
</feature>
<feature type="compositionally biased region" description="Basic and acidic residues" evidence="7">
    <location>
        <begin position="256"/>
        <end position="268"/>
    </location>
</feature>
<feature type="compositionally biased region" description="Basic and acidic residues" evidence="7">
    <location>
        <begin position="336"/>
        <end position="346"/>
    </location>
</feature>
<dbReference type="Pfam" id="PF00005">
    <property type="entry name" value="ABC_tran"/>
    <property type="match status" value="1"/>
</dbReference>
<feature type="region of interest" description="Disordered" evidence="7">
    <location>
        <begin position="212"/>
        <end position="275"/>
    </location>
</feature>
<dbReference type="PANTHER" id="PTHR48041">
    <property type="entry name" value="ABC TRANSPORTER G FAMILY MEMBER 28"/>
    <property type="match status" value="1"/>
</dbReference>
<keyword evidence="5 8" id="KW-1133">Transmembrane helix</keyword>
<evidence type="ECO:0000256" key="4">
    <source>
        <dbReference type="ARBA" id="ARBA00022692"/>
    </source>
</evidence>
<dbReference type="PROSITE" id="PS50893">
    <property type="entry name" value="ABC_TRANSPORTER_2"/>
    <property type="match status" value="1"/>
</dbReference>
<keyword evidence="3" id="KW-0813">Transport</keyword>
<feature type="transmembrane region" description="Helical" evidence="8">
    <location>
        <begin position="762"/>
        <end position="781"/>
    </location>
</feature>
<protein>
    <recommendedName>
        <fullName evidence="9">ABC transporter domain-containing protein</fullName>
    </recommendedName>
</protein>
<evidence type="ECO:0000256" key="8">
    <source>
        <dbReference type="SAM" id="Phobius"/>
    </source>
</evidence>
<evidence type="ECO:0000256" key="7">
    <source>
        <dbReference type="SAM" id="MobiDB-lite"/>
    </source>
</evidence>
<evidence type="ECO:0000313" key="10">
    <source>
        <dbReference type="EMBL" id="KAK8784128.1"/>
    </source>
</evidence>
<feature type="transmembrane region" description="Helical" evidence="8">
    <location>
        <begin position="732"/>
        <end position="750"/>
    </location>
</feature>
<dbReference type="AlphaFoldDB" id="A0AAQ4FC16"/>
<dbReference type="Pfam" id="PF19055">
    <property type="entry name" value="ABC2_membrane_7"/>
    <property type="match status" value="1"/>
</dbReference>
<feature type="compositionally biased region" description="Polar residues" evidence="7">
    <location>
        <begin position="356"/>
        <end position="367"/>
    </location>
</feature>
<feature type="transmembrane region" description="Helical" evidence="8">
    <location>
        <begin position="802"/>
        <end position="826"/>
    </location>
</feature>
<accession>A0AAQ4FC16</accession>
<comment type="subcellular location">
    <subcellularLocation>
        <location evidence="1">Membrane</location>
        <topology evidence="1">Multi-pass membrane protein</topology>
    </subcellularLocation>
</comment>
<feature type="compositionally biased region" description="Low complexity" evidence="7">
    <location>
        <begin position="67"/>
        <end position="82"/>
    </location>
</feature>
<comment type="similarity">
    <text evidence="2">Belongs to the ABC transporter superfamily. ABCG family. Eye pigment precursor importer (TC 3.A.1.204) subfamily.</text>
</comment>
<evidence type="ECO:0000313" key="11">
    <source>
        <dbReference type="Proteomes" id="UP001321473"/>
    </source>
</evidence>
<dbReference type="InterPro" id="IPR027417">
    <property type="entry name" value="P-loop_NTPase"/>
</dbReference>
<reference evidence="10 11" key="1">
    <citation type="journal article" date="2023" name="Arcadia Sci">
        <title>De novo assembly of a long-read Amblyomma americanum tick genome.</title>
        <authorList>
            <person name="Chou S."/>
            <person name="Poskanzer K.E."/>
            <person name="Rollins M."/>
            <person name="Thuy-Boun P.S."/>
        </authorList>
    </citation>
    <scope>NUCLEOTIDE SEQUENCE [LARGE SCALE GENOMIC DNA]</scope>
    <source>
        <strain evidence="10">F_SG_1</strain>
        <tissue evidence="10">Salivary glands</tissue>
    </source>
</reference>
<proteinExistence type="inferred from homology"/>
<evidence type="ECO:0000256" key="3">
    <source>
        <dbReference type="ARBA" id="ARBA00022448"/>
    </source>
</evidence>
<keyword evidence="11" id="KW-1185">Reference proteome</keyword>
<organism evidence="10 11">
    <name type="scientific">Amblyomma americanum</name>
    <name type="common">Lone star tick</name>
    <dbReference type="NCBI Taxonomy" id="6943"/>
    <lineage>
        <taxon>Eukaryota</taxon>
        <taxon>Metazoa</taxon>
        <taxon>Ecdysozoa</taxon>
        <taxon>Arthropoda</taxon>
        <taxon>Chelicerata</taxon>
        <taxon>Arachnida</taxon>
        <taxon>Acari</taxon>
        <taxon>Parasitiformes</taxon>
        <taxon>Ixodida</taxon>
        <taxon>Ixodoidea</taxon>
        <taxon>Ixodidae</taxon>
        <taxon>Amblyomminae</taxon>
        <taxon>Amblyomma</taxon>
    </lineage>
</organism>
<gene>
    <name evidence="10" type="ORF">V5799_009506</name>
</gene>
<feature type="transmembrane region" description="Helical" evidence="8">
    <location>
        <begin position="875"/>
        <end position="896"/>
    </location>
</feature>
<dbReference type="GO" id="GO:0140359">
    <property type="term" value="F:ABC-type transporter activity"/>
    <property type="evidence" value="ECO:0007669"/>
    <property type="project" value="InterPro"/>
</dbReference>
<evidence type="ECO:0000259" key="9">
    <source>
        <dbReference type="PROSITE" id="PS50893"/>
    </source>
</evidence>
<feature type="compositionally biased region" description="Polar residues" evidence="7">
    <location>
        <begin position="223"/>
        <end position="238"/>
    </location>
</feature>
<feature type="transmembrane region" description="Helical" evidence="8">
    <location>
        <begin position="975"/>
        <end position="995"/>
    </location>
</feature>
<dbReference type="EMBL" id="JARKHS020004836">
    <property type="protein sequence ID" value="KAK8784128.1"/>
    <property type="molecule type" value="Genomic_DNA"/>
</dbReference>
<evidence type="ECO:0000256" key="1">
    <source>
        <dbReference type="ARBA" id="ARBA00004141"/>
    </source>
</evidence>
<feature type="region of interest" description="Disordered" evidence="7">
    <location>
        <begin position="306"/>
        <end position="367"/>
    </location>
</feature>
<dbReference type="InterPro" id="IPR003439">
    <property type="entry name" value="ABC_transporter-like_ATP-bd"/>
</dbReference>
<feature type="compositionally biased region" description="Pro residues" evidence="7">
    <location>
        <begin position="41"/>
        <end position="66"/>
    </location>
</feature>
<dbReference type="GO" id="GO:0016887">
    <property type="term" value="F:ATP hydrolysis activity"/>
    <property type="evidence" value="ECO:0007669"/>
    <property type="project" value="InterPro"/>
</dbReference>
<evidence type="ECO:0000256" key="6">
    <source>
        <dbReference type="ARBA" id="ARBA00023136"/>
    </source>
</evidence>
<feature type="compositionally biased region" description="Low complexity" evidence="7">
    <location>
        <begin position="315"/>
        <end position="328"/>
    </location>
</feature>
<evidence type="ECO:0000256" key="2">
    <source>
        <dbReference type="ARBA" id="ARBA00005814"/>
    </source>
</evidence>
<feature type="transmembrane region" description="Helical" evidence="8">
    <location>
        <begin position="700"/>
        <end position="720"/>
    </location>
</feature>
<dbReference type="Pfam" id="PF01061">
    <property type="entry name" value="ABC2_membrane"/>
    <property type="match status" value="1"/>
</dbReference>
<dbReference type="PANTHER" id="PTHR48041:SF89">
    <property type="entry name" value="FI03229P"/>
    <property type="match status" value="1"/>
</dbReference>
<dbReference type="InterPro" id="IPR043926">
    <property type="entry name" value="ABCG_dom"/>
</dbReference>
<dbReference type="InterPro" id="IPR013525">
    <property type="entry name" value="ABC2_TM"/>
</dbReference>
<keyword evidence="6 8" id="KW-0472">Membrane</keyword>
<dbReference type="GO" id="GO:0005524">
    <property type="term" value="F:ATP binding"/>
    <property type="evidence" value="ECO:0007669"/>
    <property type="project" value="InterPro"/>
</dbReference>
<feature type="domain" description="ABC transporter" evidence="9">
    <location>
        <begin position="395"/>
        <end position="644"/>
    </location>
</feature>
<dbReference type="SUPFAM" id="SSF52540">
    <property type="entry name" value="P-loop containing nucleoside triphosphate hydrolases"/>
    <property type="match status" value="1"/>
</dbReference>